<dbReference type="PANTHER" id="PTHR20854:SF4">
    <property type="entry name" value="INOSITOL-1-MONOPHOSPHATASE-RELATED"/>
    <property type="match status" value="1"/>
</dbReference>
<keyword evidence="3" id="KW-1185">Reference proteome</keyword>
<dbReference type="InterPro" id="IPR000760">
    <property type="entry name" value="Inositol_monophosphatase-like"/>
</dbReference>
<dbReference type="RefSeq" id="WP_192863162.1">
    <property type="nucleotide sequence ID" value="NZ_JADAQT010000088.1"/>
</dbReference>
<dbReference type="Gene3D" id="3.30.540.10">
    <property type="entry name" value="Fructose-1,6-Bisphosphatase, subunit A, domain 1"/>
    <property type="match status" value="1"/>
</dbReference>
<dbReference type="Gene3D" id="3.40.190.80">
    <property type="match status" value="1"/>
</dbReference>
<dbReference type="PANTHER" id="PTHR20854">
    <property type="entry name" value="INOSITOL MONOPHOSPHATASE"/>
    <property type="match status" value="1"/>
</dbReference>
<evidence type="ECO:0008006" key="4">
    <source>
        <dbReference type="Google" id="ProtNLM"/>
    </source>
</evidence>
<evidence type="ECO:0000313" key="2">
    <source>
        <dbReference type="EMBL" id="MBE1876593.1"/>
    </source>
</evidence>
<sequence>MADGRASSGQPPKVRQSRRLDRPVLGEEASSLRPSSRCWVIDPIDGTQQLIFGVPVSMVSIALVVDGQPQVAVAANPATGETYWATAGGGAYRDGTALLVSPRDGRSNGAIVCGGGSVPTPASLNADGLLDLTADALTSSRFPWPSVFSGCKVAEGSWDADLYSGAMPHDVAAVCLLVREAGGKVTDRLGRAQRYDQEVNGCVLSNGLIHHDLVTQWAESYLPRTPRPSPA</sequence>
<dbReference type="Proteomes" id="UP000625527">
    <property type="component" value="Unassembled WGS sequence"/>
</dbReference>
<name>A0ABR9N0J5_9MICO</name>
<evidence type="ECO:0000313" key="3">
    <source>
        <dbReference type="Proteomes" id="UP000625527"/>
    </source>
</evidence>
<comment type="caution">
    <text evidence="2">The sequence shown here is derived from an EMBL/GenBank/DDBJ whole genome shotgun (WGS) entry which is preliminary data.</text>
</comment>
<feature type="region of interest" description="Disordered" evidence="1">
    <location>
        <begin position="1"/>
        <end position="29"/>
    </location>
</feature>
<gene>
    <name evidence="2" type="ORF">IHE71_12835</name>
</gene>
<dbReference type="CDD" id="cd01637">
    <property type="entry name" value="IMPase_like"/>
    <property type="match status" value="1"/>
</dbReference>
<dbReference type="EMBL" id="JADAQT010000088">
    <property type="protein sequence ID" value="MBE1876593.1"/>
    <property type="molecule type" value="Genomic_DNA"/>
</dbReference>
<evidence type="ECO:0000256" key="1">
    <source>
        <dbReference type="SAM" id="MobiDB-lite"/>
    </source>
</evidence>
<accession>A0ABR9N0J5</accession>
<dbReference type="SUPFAM" id="SSF56655">
    <property type="entry name" value="Carbohydrate phosphatase"/>
    <property type="match status" value="1"/>
</dbReference>
<proteinExistence type="predicted"/>
<dbReference type="PRINTS" id="PR00377">
    <property type="entry name" value="IMPHPHTASES"/>
</dbReference>
<reference evidence="2 3" key="1">
    <citation type="submission" date="2020-10" db="EMBL/GenBank/DDBJ databases">
        <title>Myceligenerans pegani sp. nov., an endophytic actinomycete isolated from Peganum harmala L. in Xinjiang, China.</title>
        <authorList>
            <person name="Xin L."/>
        </authorList>
    </citation>
    <scope>NUCLEOTIDE SEQUENCE [LARGE SCALE GENOMIC DNA]</scope>
    <source>
        <strain evidence="2 3">TRM65318</strain>
    </source>
</reference>
<dbReference type="Pfam" id="PF00459">
    <property type="entry name" value="Inositol_P"/>
    <property type="match status" value="1"/>
</dbReference>
<protein>
    <recommendedName>
        <fullName evidence="4">Inositol monophosphatase family protein</fullName>
    </recommendedName>
</protein>
<organism evidence="2 3">
    <name type="scientific">Myceligenerans pegani</name>
    <dbReference type="NCBI Taxonomy" id="2776917"/>
    <lineage>
        <taxon>Bacteria</taxon>
        <taxon>Bacillati</taxon>
        <taxon>Actinomycetota</taxon>
        <taxon>Actinomycetes</taxon>
        <taxon>Micrococcales</taxon>
        <taxon>Promicromonosporaceae</taxon>
        <taxon>Myceligenerans</taxon>
    </lineage>
</organism>